<dbReference type="EMBL" id="JAWDGP010001771">
    <property type="protein sequence ID" value="KAK3788302.1"/>
    <property type="molecule type" value="Genomic_DNA"/>
</dbReference>
<evidence type="ECO:0000313" key="1">
    <source>
        <dbReference type="EMBL" id="KAK3788302.1"/>
    </source>
</evidence>
<keyword evidence="2" id="KW-1185">Reference proteome</keyword>
<gene>
    <name evidence="1" type="ORF">RRG08_007606</name>
</gene>
<sequence>MAVSVAAATRECWQRAQLVLELQVLEDKERKSNAILASRENIAIPLSLINMAGIAGLWQTSPLIDSRWFSFTSVCPIVRRRKKAIVTSIYSWHSTSTPTKNKKPPRGVGSVRTEYRYTTEFCSEYRYTTEFCTEYRYTTEFCMEYRYTTEFCSEYRYTTEFC</sequence>
<reference evidence="1" key="1">
    <citation type="journal article" date="2023" name="G3 (Bethesda)">
        <title>A reference genome for the long-term kleptoplast-retaining sea slug Elysia crispata morphotype clarki.</title>
        <authorList>
            <person name="Eastman K.E."/>
            <person name="Pendleton A.L."/>
            <person name="Shaikh M.A."/>
            <person name="Suttiyut T."/>
            <person name="Ogas R."/>
            <person name="Tomko P."/>
            <person name="Gavelis G."/>
            <person name="Widhalm J.R."/>
            <person name="Wisecaver J.H."/>
        </authorList>
    </citation>
    <scope>NUCLEOTIDE SEQUENCE</scope>
    <source>
        <strain evidence="1">ECLA1</strain>
    </source>
</reference>
<organism evidence="1 2">
    <name type="scientific">Elysia crispata</name>
    <name type="common">lettuce slug</name>
    <dbReference type="NCBI Taxonomy" id="231223"/>
    <lineage>
        <taxon>Eukaryota</taxon>
        <taxon>Metazoa</taxon>
        <taxon>Spiralia</taxon>
        <taxon>Lophotrochozoa</taxon>
        <taxon>Mollusca</taxon>
        <taxon>Gastropoda</taxon>
        <taxon>Heterobranchia</taxon>
        <taxon>Euthyneura</taxon>
        <taxon>Panpulmonata</taxon>
        <taxon>Sacoglossa</taxon>
        <taxon>Placobranchoidea</taxon>
        <taxon>Plakobranchidae</taxon>
        <taxon>Elysia</taxon>
    </lineage>
</organism>
<dbReference type="Proteomes" id="UP001283361">
    <property type="component" value="Unassembled WGS sequence"/>
</dbReference>
<comment type="caution">
    <text evidence="1">The sequence shown here is derived from an EMBL/GenBank/DDBJ whole genome shotgun (WGS) entry which is preliminary data.</text>
</comment>
<protein>
    <submittedName>
        <fullName evidence="1">Uncharacterized protein</fullName>
    </submittedName>
</protein>
<proteinExistence type="predicted"/>
<name>A0AAE1AII3_9GAST</name>
<evidence type="ECO:0000313" key="2">
    <source>
        <dbReference type="Proteomes" id="UP001283361"/>
    </source>
</evidence>
<accession>A0AAE1AII3</accession>
<dbReference type="AlphaFoldDB" id="A0AAE1AII3"/>